<dbReference type="RefSeq" id="WP_179608252.1">
    <property type="nucleotide sequence ID" value="NZ_BAABEH010000001.1"/>
</dbReference>
<dbReference type="PANTHER" id="PTHR46797:SF1">
    <property type="entry name" value="METHYLPHOSPHONATE SYNTHASE"/>
    <property type="match status" value="1"/>
</dbReference>
<dbReference type="GO" id="GO:0003700">
    <property type="term" value="F:DNA-binding transcription factor activity"/>
    <property type="evidence" value="ECO:0007669"/>
    <property type="project" value="TreeGrafter"/>
</dbReference>
<reference evidence="3 4" key="1">
    <citation type="submission" date="2020-07" db="EMBL/GenBank/DDBJ databases">
        <title>Sequencing the genomes of 1000 actinobacteria strains.</title>
        <authorList>
            <person name="Klenk H.-P."/>
        </authorList>
    </citation>
    <scope>NUCLEOTIDE SEQUENCE [LARGE SCALE GENOMIC DNA]</scope>
    <source>
        <strain evidence="3 4">DSM 15165</strain>
    </source>
</reference>
<dbReference type="Proteomes" id="UP000578352">
    <property type="component" value="Unassembled WGS sequence"/>
</dbReference>
<comment type="caution">
    <text evidence="3">The sequence shown here is derived from an EMBL/GenBank/DDBJ whole genome shotgun (WGS) entry which is preliminary data.</text>
</comment>
<proteinExistence type="predicted"/>
<organism evidence="3 4">
    <name type="scientific">Leifsonia shinshuensis</name>
    <dbReference type="NCBI Taxonomy" id="150026"/>
    <lineage>
        <taxon>Bacteria</taxon>
        <taxon>Bacillati</taxon>
        <taxon>Actinomycetota</taxon>
        <taxon>Actinomycetes</taxon>
        <taxon>Micrococcales</taxon>
        <taxon>Microbacteriaceae</taxon>
        <taxon>Leifsonia</taxon>
    </lineage>
</organism>
<dbReference type="AlphaFoldDB" id="A0A853CY32"/>
<sequence>MLMRHAIGSVLRRLRTERGATLRELSESSRISIPYLSEIERGRKEASSEILAALCRVLDVTERELLAQVVTEFAEAEVVSLVRDGADARPADAPTVLLAA</sequence>
<evidence type="ECO:0000313" key="3">
    <source>
        <dbReference type="EMBL" id="NYJ25507.1"/>
    </source>
</evidence>
<dbReference type="SMART" id="SM00530">
    <property type="entry name" value="HTH_XRE"/>
    <property type="match status" value="1"/>
</dbReference>
<feature type="domain" description="HTH cro/C1-type" evidence="2">
    <location>
        <begin position="11"/>
        <end position="65"/>
    </location>
</feature>
<dbReference type="InterPro" id="IPR010982">
    <property type="entry name" value="Lambda_DNA-bd_dom_sf"/>
</dbReference>
<dbReference type="Pfam" id="PF13560">
    <property type="entry name" value="HTH_31"/>
    <property type="match status" value="1"/>
</dbReference>
<dbReference type="Gene3D" id="1.10.260.40">
    <property type="entry name" value="lambda repressor-like DNA-binding domains"/>
    <property type="match status" value="1"/>
</dbReference>
<evidence type="ECO:0000259" key="2">
    <source>
        <dbReference type="PROSITE" id="PS50943"/>
    </source>
</evidence>
<dbReference type="InterPro" id="IPR001387">
    <property type="entry name" value="Cro/C1-type_HTH"/>
</dbReference>
<dbReference type="GO" id="GO:0003677">
    <property type="term" value="F:DNA binding"/>
    <property type="evidence" value="ECO:0007669"/>
    <property type="project" value="UniProtKB-KW"/>
</dbReference>
<dbReference type="PANTHER" id="PTHR46797">
    <property type="entry name" value="HTH-TYPE TRANSCRIPTIONAL REGULATOR"/>
    <property type="match status" value="1"/>
</dbReference>
<protein>
    <submittedName>
        <fullName evidence="3">Transcriptional regulator with XRE-family HTH domain</fullName>
    </submittedName>
</protein>
<dbReference type="CDD" id="cd00093">
    <property type="entry name" value="HTH_XRE"/>
    <property type="match status" value="1"/>
</dbReference>
<keyword evidence="1" id="KW-0238">DNA-binding</keyword>
<dbReference type="PROSITE" id="PS50943">
    <property type="entry name" value="HTH_CROC1"/>
    <property type="match status" value="1"/>
</dbReference>
<evidence type="ECO:0000256" key="1">
    <source>
        <dbReference type="ARBA" id="ARBA00023125"/>
    </source>
</evidence>
<name>A0A853CY32_9MICO</name>
<dbReference type="GO" id="GO:0005829">
    <property type="term" value="C:cytosol"/>
    <property type="evidence" value="ECO:0007669"/>
    <property type="project" value="TreeGrafter"/>
</dbReference>
<gene>
    <name evidence="3" type="ORF">HNR13_003794</name>
</gene>
<dbReference type="SUPFAM" id="SSF47413">
    <property type="entry name" value="lambda repressor-like DNA-binding domains"/>
    <property type="match status" value="1"/>
</dbReference>
<evidence type="ECO:0000313" key="4">
    <source>
        <dbReference type="Proteomes" id="UP000578352"/>
    </source>
</evidence>
<dbReference type="InterPro" id="IPR050807">
    <property type="entry name" value="TransReg_Diox_bact_type"/>
</dbReference>
<accession>A0A853CY32</accession>
<dbReference type="EMBL" id="JACCFL010000001">
    <property type="protein sequence ID" value="NYJ25507.1"/>
    <property type="molecule type" value="Genomic_DNA"/>
</dbReference>